<organism evidence="1 2">
    <name type="scientific">Anaeromicropila herbilytica</name>
    <dbReference type="NCBI Taxonomy" id="2785025"/>
    <lineage>
        <taxon>Bacteria</taxon>
        <taxon>Bacillati</taxon>
        <taxon>Bacillota</taxon>
        <taxon>Clostridia</taxon>
        <taxon>Lachnospirales</taxon>
        <taxon>Lachnospiraceae</taxon>
        <taxon>Anaeromicropila</taxon>
    </lineage>
</organism>
<gene>
    <name evidence="1" type="ORF">bsdtb5_33530</name>
</gene>
<dbReference type="KEGG" id="ahb:bsdtb5_33530"/>
<dbReference type="AlphaFoldDB" id="A0A7R7IDT8"/>
<name>A0A7R7IDT8_9FIRM</name>
<dbReference type="Proteomes" id="UP000595897">
    <property type="component" value="Chromosome"/>
</dbReference>
<reference evidence="1 2" key="1">
    <citation type="submission" date="2020-11" db="EMBL/GenBank/DDBJ databases">
        <title>Draft genome sequencing of a Lachnospiraceae strain isolated from anoxic soil subjected to BSD treatment.</title>
        <authorList>
            <person name="Uek A."/>
            <person name="Tonouchi A."/>
        </authorList>
    </citation>
    <scope>NUCLEOTIDE SEQUENCE [LARGE SCALE GENOMIC DNA]</scope>
    <source>
        <strain evidence="1 2">TB5</strain>
    </source>
</reference>
<dbReference type="EMBL" id="AP024169">
    <property type="protein sequence ID" value="BCN32058.1"/>
    <property type="molecule type" value="Genomic_DNA"/>
</dbReference>
<accession>A0A7R7IDT8</accession>
<sequence>MTKQLRIGETKLTVTNVYPYRYDGGKGKQVLRIDIQESAHDFATIKSALANQTTTIGYYESENDTNFTLKNEYENYCLDFNCQYSNGIYSVEITRLSDTEQDIKALSSAVADLASAIGSEA</sequence>
<keyword evidence="2" id="KW-1185">Reference proteome</keyword>
<evidence type="ECO:0000313" key="1">
    <source>
        <dbReference type="EMBL" id="BCN32058.1"/>
    </source>
</evidence>
<dbReference type="RefSeq" id="WP_271713139.1">
    <property type="nucleotide sequence ID" value="NZ_AP024169.1"/>
</dbReference>
<evidence type="ECO:0000313" key="2">
    <source>
        <dbReference type="Proteomes" id="UP000595897"/>
    </source>
</evidence>
<protein>
    <submittedName>
        <fullName evidence="1">Uncharacterized protein</fullName>
    </submittedName>
</protein>
<proteinExistence type="predicted"/>